<keyword evidence="3" id="KW-1185">Reference proteome</keyword>
<protein>
    <submittedName>
        <fullName evidence="2">Uncharacterized protein</fullName>
    </submittedName>
</protein>
<accession>A0A7H9BM93</accession>
<dbReference type="EMBL" id="CP058627">
    <property type="protein sequence ID" value="QLG89743.1"/>
    <property type="molecule type" value="Genomic_DNA"/>
</dbReference>
<organism evidence="2 3">
    <name type="scientific">Chitinibacter bivalviorum</name>
    <dbReference type="NCBI Taxonomy" id="2739434"/>
    <lineage>
        <taxon>Bacteria</taxon>
        <taxon>Pseudomonadati</taxon>
        <taxon>Pseudomonadota</taxon>
        <taxon>Betaproteobacteria</taxon>
        <taxon>Neisseriales</taxon>
        <taxon>Chitinibacteraceae</taxon>
        <taxon>Chitinibacter</taxon>
    </lineage>
</organism>
<dbReference type="KEGG" id="chiz:HQ393_16650"/>
<gene>
    <name evidence="2" type="ORF">HQ393_16650</name>
</gene>
<proteinExistence type="predicted"/>
<dbReference type="AlphaFoldDB" id="A0A7H9BM93"/>
<reference evidence="2 3" key="1">
    <citation type="submission" date="2020-07" db="EMBL/GenBank/DDBJ databases">
        <title>Complete genome sequence of Chitinibacter sp. 2T18.</title>
        <authorList>
            <person name="Bae J.-W."/>
            <person name="Choi J.-W."/>
        </authorList>
    </citation>
    <scope>NUCLEOTIDE SEQUENCE [LARGE SCALE GENOMIC DNA]</scope>
    <source>
        <strain evidence="2 3">2T18</strain>
    </source>
</reference>
<name>A0A7H9BM93_9NEIS</name>
<evidence type="ECO:0000313" key="3">
    <source>
        <dbReference type="Proteomes" id="UP000509597"/>
    </source>
</evidence>
<dbReference type="Proteomes" id="UP000509597">
    <property type="component" value="Chromosome"/>
</dbReference>
<keyword evidence="1" id="KW-0732">Signal</keyword>
<evidence type="ECO:0000313" key="2">
    <source>
        <dbReference type="EMBL" id="QLG89743.1"/>
    </source>
</evidence>
<sequence>MRKLLFLLLLTLSTASFAARNLPKGKLAELEGFARPEVKLDGKIYTTAPGLQIRGINNTLLMPTQIPRNAMVWYQLEPNTGFVWRIWFVTKEEAQQLEERMKQEEAIEKEIKASQAQ</sequence>
<feature type="signal peptide" evidence="1">
    <location>
        <begin position="1"/>
        <end position="18"/>
    </location>
</feature>
<dbReference type="RefSeq" id="WP_179356774.1">
    <property type="nucleotide sequence ID" value="NZ_CP058627.1"/>
</dbReference>
<evidence type="ECO:0000256" key="1">
    <source>
        <dbReference type="SAM" id="SignalP"/>
    </source>
</evidence>
<feature type="chain" id="PRO_5028922591" evidence="1">
    <location>
        <begin position="19"/>
        <end position="117"/>
    </location>
</feature>